<evidence type="ECO:0000259" key="1">
    <source>
        <dbReference type="Pfam" id="PF08241"/>
    </source>
</evidence>
<proteinExistence type="predicted"/>
<dbReference type="EMBL" id="CP015583">
    <property type="protein sequence ID" value="APT55858.1"/>
    <property type="molecule type" value="Genomic_DNA"/>
</dbReference>
<dbReference type="InterPro" id="IPR013216">
    <property type="entry name" value="Methyltransf_11"/>
</dbReference>
<dbReference type="STRING" id="257708.RGI145_00695"/>
<name>A0A1L7AAQ0_9PROT</name>
<protein>
    <submittedName>
        <fullName evidence="2">SAM-dependent methyltransferase</fullName>
    </submittedName>
</protein>
<accession>A0A1L7AAQ0</accession>
<dbReference type="InterPro" id="IPR029063">
    <property type="entry name" value="SAM-dependent_MTases_sf"/>
</dbReference>
<gene>
    <name evidence="2" type="ORF">RGI145_00695</name>
</gene>
<evidence type="ECO:0000313" key="2">
    <source>
        <dbReference type="EMBL" id="APT55858.1"/>
    </source>
</evidence>
<dbReference type="AlphaFoldDB" id="A0A1L7AAQ0"/>
<keyword evidence="2" id="KW-0489">Methyltransferase</keyword>
<dbReference type="PANTHER" id="PTHR43591:SF24">
    <property type="entry name" value="2-METHOXY-6-POLYPRENYL-1,4-BENZOQUINOL METHYLASE, MITOCHONDRIAL"/>
    <property type="match status" value="1"/>
</dbReference>
<organism evidence="2 3">
    <name type="scientific">Roseomonas gilardii</name>
    <dbReference type="NCBI Taxonomy" id="257708"/>
    <lineage>
        <taxon>Bacteria</taxon>
        <taxon>Pseudomonadati</taxon>
        <taxon>Pseudomonadota</taxon>
        <taxon>Alphaproteobacteria</taxon>
        <taxon>Acetobacterales</taxon>
        <taxon>Roseomonadaceae</taxon>
        <taxon>Roseomonas</taxon>
    </lineage>
</organism>
<feature type="domain" description="Methyltransferase type 11" evidence="1">
    <location>
        <begin position="48"/>
        <end position="144"/>
    </location>
</feature>
<dbReference type="Gene3D" id="3.40.50.150">
    <property type="entry name" value="Vaccinia Virus protein VP39"/>
    <property type="match status" value="1"/>
</dbReference>
<dbReference type="CDD" id="cd02440">
    <property type="entry name" value="AdoMet_MTases"/>
    <property type="match status" value="1"/>
</dbReference>
<dbReference type="SUPFAM" id="SSF53335">
    <property type="entry name" value="S-adenosyl-L-methionine-dependent methyltransferases"/>
    <property type="match status" value="1"/>
</dbReference>
<sequence length="255" mass="27542">MSHAQHVFAAAQYGARAQDYVTSAVHSAGADLDRIEEALRGRSGARVLDLGCGGGHVSYRAAPHVAEVVACDVTPDMLRVVAATAAERGLANIATQQAPAERLPFPDGSFDWVLCRFTTHHWQAMEAGLREARRVLGPDGRAIFIDTVAPAERALDTHLQTVELLRDASHVRNYSVAEWVAALGRAGFAVEGMGMHRLRMEFPVWAARTRTPPEMTTAIRALQDGAPPQVRAHFAIGPDGSFDIEVASFSLRATL</sequence>
<evidence type="ECO:0000313" key="3">
    <source>
        <dbReference type="Proteomes" id="UP000185494"/>
    </source>
</evidence>
<dbReference type="GO" id="GO:0008757">
    <property type="term" value="F:S-adenosylmethionine-dependent methyltransferase activity"/>
    <property type="evidence" value="ECO:0007669"/>
    <property type="project" value="InterPro"/>
</dbReference>
<dbReference type="RefSeq" id="WP_075796827.1">
    <property type="nucleotide sequence ID" value="NZ_CP015583.1"/>
</dbReference>
<dbReference type="Proteomes" id="UP000185494">
    <property type="component" value="Chromosome 1"/>
</dbReference>
<reference evidence="2 3" key="1">
    <citation type="submission" date="2016-05" db="EMBL/GenBank/DDBJ databases">
        <title>Complete Genome and Methylome Analysis of Psychrotrophic Bacterial Isolates from Antarctic Lake Untersee.</title>
        <authorList>
            <person name="Fomenkov A."/>
            <person name="Akimov V.N."/>
            <person name="Vasilyeva L.V."/>
            <person name="Andersen D."/>
            <person name="Vincze T."/>
            <person name="Roberts R.J."/>
        </authorList>
    </citation>
    <scope>NUCLEOTIDE SEQUENCE [LARGE SCALE GENOMIC DNA]</scope>
    <source>
        <strain evidence="2 3">U14-5</strain>
    </source>
</reference>
<keyword evidence="2" id="KW-0808">Transferase</keyword>
<dbReference type="GO" id="GO:0032259">
    <property type="term" value="P:methylation"/>
    <property type="evidence" value="ECO:0007669"/>
    <property type="project" value="UniProtKB-KW"/>
</dbReference>
<dbReference type="Pfam" id="PF08241">
    <property type="entry name" value="Methyltransf_11"/>
    <property type="match status" value="1"/>
</dbReference>
<dbReference type="PANTHER" id="PTHR43591">
    <property type="entry name" value="METHYLTRANSFERASE"/>
    <property type="match status" value="1"/>
</dbReference>
<dbReference type="KEGG" id="rgi:RGI145_00695"/>